<comment type="caution">
    <text evidence="2">The sequence shown here is derived from an EMBL/GenBank/DDBJ whole genome shotgun (WGS) entry which is preliminary data.</text>
</comment>
<keyword evidence="1" id="KW-0732">Signal</keyword>
<keyword evidence="3" id="KW-1185">Reference proteome</keyword>
<feature type="chain" id="PRO_5046636386" evidence="1">
    <location>
        <begin position="23"/>
        <end position="433"/>
    </location>
</feature>
<sequence>MKHPRPSLAIAVVAASSLVPLAACSSSSGSGDSGSGKTEITLLTDNAESTVKPAKAVIAAFEKANPTITVNAETRPGGAEGDNLVKTKLSTGDMADVFWYNSGSLLQALSPEKTLVDLTNDPALKDTDPSFLPAVTQKGKVYGAPWGTAMGGGILYNKDVYSQLGLSVPKTWAEFESNSEKIKGAGITPVLGTLKDTFTSQLYVLGDFHNVASSNPEWADEYTANKVKYATDPVALKGFEKAAEPKQKGWLNDSAGSTTFAQGIKLLAKGKAAQYPMLTFPISTLPAEDAAKIGFFGIPGDDASKAGATIWEPGGQYIPKASKNIEAAKKFVAFVASVAGTEAFSSAVPPTGPYLVKGSKLPDNAPPVAKDMQAYIDSKTSTPALEFISPVKGPSLEQIMVAIMTGQTPPQEGAAQYDADVTKQAKQLGLPGW</sequence>
<dbReference type="RefSeq" id="WP_386054677.1">
    <property type="nucleotide sequence ID" value="NZ_JBHTKH010000021.1"/>
</dbReference>
<dbReference type="Proteomes" id="UP001597046">
    <property type="component" value="Unassembled WGS sequence"/>
</dbReference>
<feature type="signal peptide" evidence="1">
    <location>
        <begin position="1"/>
        <end position="22"/>
    </location>
</feature>
<organism evidence="2 3">
    <name type="scientific">Terrabacter terrigena</name>
    <dbReference type="NCBI Taxonomy" id="574718"/>
    <lineage>
        <taxon>Bacteria</taxon>
        <taxon>Bacillati</taxon>
        <taxon>Actinomycetota</taxon>
        <taxon>Actinomycetes</taxon>
        <taxon>Micrococcales</taxon>
        <taxon>Intrasporangiaceae</taxon>
        <taxon>Terrabacter</taxon>
    </lineage>
</organism>
<dbReference type="Gene3D" id="3.40.190.10">
    <property type="entry name" value="Periplasmic binding protein-like II"/>
    <property type="match status" value="2"/>
</dbReference>
<evidence type="ECO:0000256" key="1">
    <source>
        <dbReference type="SAM" id="SignalP"/>
    </source>
</evidence>
<accession>A0ABW3N468</accession>
<dbReference type="SUPFAM" id="SSF53850">
    <property type="entry name" value="Periplasmic binding protein-like II"/>
    <property type="match status" value="1"/>
</dbReference>
<proteinExistence type="predicted"/>
<evidence type="ECO:0000313" key="3">
    <source>
        <dbReference type="Proteomes" id="UP001597046"/>
    </source>
</evidence>
<gene>
    <name evidence="2" type="ORF">ACFQ2V_19870</name>
</gene>
<dbReference type="Pfam" id="PF01547">
    <property type="entry name" value="SBP_bac_1"/>
    <property type="match status" value="1"/>
</dbReference>
<dbReference type="InterPro" id="IPR050490">
    <property type="entry name" value="Bact_solute-bd_prot1"/>
</dbReference>
<reference evidence="3" key="1">
    <citation type="journal article" date="2019" name="Int. J. Syst. Evol. Microbiol.">
        <title>The Global Catalogue of Microorganisms (GCM) 10K type strain sequencing project: providing services to taxonomists for standard genome sequencing and annotation.</title>
        <authorList>
            <consortium name="The Broad Institute Genomics Platform"/>
            <consortium name="The Broad Institute Genome Sequencing Center for Infectious Disease"/>
            <person name="Wu L."/>
            <person name="Ma J."/>
        </authorList>
    </citation>
    <scope>NUCLEOTIDE SEQUENCE [LARGE SCALE GENOMIC DNA]</scope>
    <source>
        <strain evidence="3">CCUG 57508</strain>
    </source>
</reference>
<dbReference type="EMBL" id="JBHTKH010000021">
    <property type="protein sequence ID" value="MFD1056570.1"/>
    <property type="molecule type" value="Genomic_DNA"/>
</dbReference>
<protein>
    <submittedName>
        <fullName evidence="2">ABC transporter substrate-binding protein</fullName>
    </submittedName>
</protein>
<dbReference type="PANTHER" id="PTHR43649:SF12">
    <property type="entry name" value="DIACETYLCHITOBIOSE BINDING PROTEIN DASA"/>
    <property type="match status" value="1"/>
</dbReference>
<dbReference type="InterPro" id="IPR006059">
    <property type="entry name" value="SBP"/>
</dbReference>
<evidence type="ECO:0000313" key="2">
    <source>
        <dbReference type="EMBL" id="MFD1056570.1"/>
    </source>
</evidence>
<name>A0ABW3N468_9MICO</name>
<dbReference type="PANTHER" id="PTHR43649">
    <property type="entry name" value="ARABINOSE-BINDING PROTEIN-RELATED"/>
    <property type="match status" value="1"/>
</dbReference>